<name>A0A839UHX5_9HYPH</name>
<dbReference type="InterPro" id="IPR012659">
    <property type="entry name" value="CHP02444"/>
</dbReference>
<evidence type="ECO:0000313" key="1">
    <source>
        <dbReference type="EMBL" id="MBB3148470.1"/>
    </source>
</evidence>
<protein>
    <submittedName>
        <fullName evidence="1">Uncharacterized protein (TIGR02444 family)</fullName>
    </submittedName>
</protein>
<dbReference type="RefSeq" id="WP_183664298.1">
    <property type="nucleotide sequence ID" value="NZ_JACHXN010000020.1"/>
</dbReference>
<dbReference type="Proteomes" id="UP000554520">
    <property type="component" value="Unassembled WGS sequence"/>
</dbReference>
<sequence>MAQMIAERLKFSNGGGDLLSFALGIYGDEAVRTSCLHLQDSVDADVNVILWGAWMSSVRHVHVDAALAASAAARVSACHRDIVRNLRAVRVLLKHQAHASMGEQAVRLRETIKTVEIESEIIELNALAEFSRDLAGVPGTVPRTAEDIGLSIWAAAVGGSAHRADGNDRRAVEAIALAGMTWSAKLATHNISGDV</sequence>
<organism evidence="1 2">
    <name type="scientific">Phyllobacterium trifolii</name>
    <dbReference type="NCBI Taxonomy" id="300193"/>
    <lineage>
        <taxon>Bacteria</taxon>
        <taxon>Pseudomonadati</taxon>
        <taxon>Pseudomonadota</taxon>
        <taxon>Alphaproteobacteria</taxon>
        <taxon>Hyphomicrobiales</taxon>
        <taxon>Phyllobacteriaceae</taxon>
        <taxon>Phyllobacterium</taxon>
    </lineage>
</organism>
<gene>
    <name evidence="1" type="ORF">FHS21_004918</name>
</gene>
<dbReference type="AlphaFoldDB" id="A0A839UHX5"/>
<evidence type="ECO:0000313" key="2">
    <source>
        <dbReference type="Proteomes" id="UP000554520"/>
    </source>
</evidence>
<keyword evidence="2" id="KW-1185">Reference proteome</keyword>
<dbReference type="NCBIfam" id="TIGR02444">
    <property type="entry name" value="TIGR02444 family protein"/>
    <property type="match status" value="1"/>
</dbReference>
<proteinExistence type="predicted"/>
<reference evidence="1 2" key="1">
    <citation type="submission" date="2020-08" db="EMBL/GenBank/DDBJ databases">
        <title>Genomic Encyclopedia of Type Strains, Phase III (KMG-III): the genomes of soil and plant-associated and newly described type strains.</title>
        <authorList>
            <person name="Whitman W."/>
        </authorList>
    </citation>
    <scope>NUCLEOTIDE SEQUENCE [LARGE SCALE GENOMIC DNA]</scope>
    <source>
        <strain evidence="1 2">CECT 7015</strain>
    </source>
</reference>
<dbReference type="Pfam" id="PF09523">
    <property type="entry name" value="DUF2390"/>
    <property type="match status" value="1"/>
</dbReference>
<dbReference type="EMBL" id="JACHXN010000020">
    <property type="protein sequence ID" value="MBB3148470.1"/>
    <property type="molecule type" value="Genomic_DNA"/>
</dbReference>
<accession>A0A839UHX5</accession>
<comment type="caution">
    <text evidence="1">The sequence shown here is derived from an EMBL/GenBank/DDBJ whole genome shotgun (WGS) entry which is preliminary data.</text>
</comment>